<dbReference type="OrthoDB" id="9816036at2"/>
<name>A0A502L201_9GAMM</name>
<dbReference type="InterPro" id="IPR014966">
    <property type="entry name" value="FRG-dom"/>
</dbReference>
<proteinExistence type="predicted"/>
<evidence type="ECO:0000313" key="2">
    <source>
        <dbReference type="EMBL" id="TPH17696.1"/>
    </source>
</evidence>
<feature type="domain" description="FRG" evidence="1">
    <location>
        <begin position="32"/>
        <end position="153"/>
    </location>
</feature>
<dbReference type="AlphaFoldDB" id="A0A502L201"/>
<reference evidence="2 3" key="1">
    <citation type="submission" date="2019-01" db="EMBL/GenBank/DDBJ databases">
        <title>Litorilituus lipolytica sp. nov., isolated from intertidal sand of the Yellow Sea in China.</title>
        <authorList>
            <person name="Liu A."/>
        </authorList>
    </citation>
    <scope>NUCLEOTIDE SEQUENCE [LARGE SCALE GENOMIC DNA]</scope>
    <source>
        <strain evidence="2 3">RZ04</strain>
    </source>
</reference>
<gene>
    <name evidence="2" type="ORF">EPA86_03860</name>
</gene>
<keyword evidence="3" id="KW-1185">Reference proteome</keyword>
<accession>A0A502L201</accession>
<dbReference type="Pfam" id="PF08867">
    <property type="entry name" value="FRG"/>
    <property type="match status" value="1"/>
</dbReference>
<sequence length="309" mass="35869">MRLPTFEYRQWYQKELNTFEEIEKILLKKEISNSDICYRGMADYNFVGISTFYRYYLQQNTQLKWEDTNVGHNTIIPLPVIDDSEYSSQSLEILDVFYQNLLSLGSKKLSLNTIAYLAQHYGLPTNLIDFSADPKVALYFACQEFPEQDCIVYEYDIYKFVKNMYSFFKSGGHRSFVSKPDGSVMTNEEVAILMKDKMTVIDREVAISTPILKLDEIVFSQRILNQKGTFVYINEPTLLDQIMYTSSSDTYEYGRKLYKIPAKFKAEILSYLKIQGIDFDFLYPKTDGDSNLSTITAAVDKTKKMLSIP</sequence>
<dbReference type="SMART" id="SM00901">
    <property type="entry name" value="FRG"/>
    <property type="match status" value="1"/>
</dbReference>
<protein>
    <submittedName>
        <fullName evidence="2">FRG domain-containing protein</fullName>
    </submittedName>
</protein>
<dbReference type="EMBL" id="SAWY01000007">
    <property type="protein sequence ID" value="TPH17696.1"/>
    <property type="molecule type" value="Genomic_DNA"/>
</dbReference>
<organism evidence="2 3">
    <name type="scientific">Litorilituus lipolyticus</name>
    <dbReference type="NCBI Taxonomy" id="2491017"/>
    <lineage>
        <taxon>Bacteria</taxon>
        <taxon>Pseudomonadati</taxon>
        <taxon>Pseudomonadota</taxon>
        <taxon>Gammaproteobacteria</taxon>
        <taxon>Alteromonadales</taxon>
        <taxon>Colwelliaceae</taxon>
        <taxon>Litorilituus</taxon>
    </lineage>
</organism>
<evidence type="ECO:0000313" key="3">
    <source>
        <dbReference type="Proteomes" id="UP000315303"/>
    </source>
</evidence>
<comment type="caution">
    <text evidence="2">The sequence shown here is derived from an EMBL/GenBank/DDBJ whole genome shotgun (WGS) entry which is preliminary data.</text>
</comment>
<dbReference type="RefSeq" id="WP_140602081.1">
    <property type="nucleotide sequence ID" value="NZ_SAWY01000007.1"/>
</dbReference>
<dbReference type="Proteomes" id="UP000315303">
    <property type="component" value="Unassembled WGS sequence"/>
</dbReference>
<evidence type="ECO:0000259" key="1">
    <source>
        <dbReference type="SMART" id="SM00901"/>
    </source>
</evidence>